<evidence type="ECO:0000313" key="2">
    <source>
        <dbReference type="EnsemblMetazoa" id="AFAF006551-PA"/>
    </source>
</evidence>
<organism evidence="2 3">
    <name type="scientific">Anopheles farauti</name>
    <dbReference type="NCBI Taxonomy" id="69004"/>
    <lineage>
        <taxon>Eukaryota</taxon>
        <taxon>Metazoa</taxon>
        <taxon>Ecdysozoa</taxon>
        <taxon>Arthropoda</taxon>
        <taxon>Hexapoda</taxon>
        <taxon>Insecta</taxon>
        <taxon>Pterygota</taxon>
        <taxon>Neoptera</taxon>
        <taxon>Endopterygota</taxon>
        <taxon>Diptera</taxon>
        <taxon>Nematocera</taxon>
        <taxon>Culicoidea</taxon>
        <taxon>Culicidae</taxon>
        <taxon>Anophelinae</taxon>
        <taxon>Anopheles</taxon>
    </lineage>
</organism>
<feature type="region of interest" description="Disordered" evidence="1">
    <location>
        <begin position="1"/>
        <end position="61"/>
    </location>
</feature>
<evidence type="ECO:0000256" key="1">
    <source>
        <dbReference type="SAM" id="MobiDB-lite"/>
    </source>
</evidence>
<reference evidence="2" key="2">
    <citation type="submission" date="2020-05" db="UniProtKB">
        <authorList>
            <consortium name="EnsemblMetazoa"/>
        </authorList>
    </citation>
    <scope>IDENTIFICATION</scope>
    <source>
        <strain evidence="2">FAR1</strain>
    </source>
</reference>
<feature type="compositionally biased region" description="Low complexity" evidence="1">
    <location>
        <begin position="13"/>
        <end position="55"/>
    </location>
</feature>
<dbReference type="AlphaFoldDB" id="A0A182QAY2"/>
<accession>A0A182QAY2</accession>
<name>A0A182QAY2_9DIPT</name>
<reference evidence="3" key="1">
    <citation type="submission" date="2014-01" db="EMBL/GenBank/DDBJ databases">
        <title>The Genome Sequence of Anopheles farauti FAR1 (V2).</title>
        <authorList>
            <consortium name="The Broad Institute Genomics Platform"/>
            <person name="Neafsey D.E."/>
            <person name="Besansky N."/>
            <person name="Howell P."/>
            <person name="Walton C."/>
            <person name="Young S.K."/>
            <person name="Zeng Q."/>
            <person name="Gargeya S."/>
            <person name="Fitzgerald M."/>
            <person name="Haas B."/>
            <person name="Abouelleil A."/>
            <person name="Allen A.W."/>
            <person name="Alvarado L."/>
            <person name="Arachchi H.M."/>
            <person name="Berlin A.M."/>
            <person name="Chapman S.B."/>
            <person name="Gainer-Dewar J."/>
            <person name="Goldberg J."/>
            <person name="Griggs A."/>
            <person name="Gujja S."/>
            <person name="Hansen M."/>
            <person name="Howarth C."/>
            <person name="Imamovic A."/>
            <person name="Ireland A."/>
            <person name="Larimer J."/>
            <person name="McCowan C."/>
            <person name="Murphy C."/>
            <person name="Pearson M."/>
            <person name="Poon T.W."/>
            <person name="Priest M."/>
            <person name="Roberts A."/>
            <person name="Saif S."/>
            <person name="Shea T."/>
            <person name="Sisk P."/>
            <person name="Sykes S."/>
            <person name="Wortman J."/>
            <person name="Nusbaum C."/>
            <person name="Birren B."/>
        </authorList>
    </citation>
    <scope>NUCLEOTIDE SEQUENCE [LARGE SCALE GENOMIC DNA]</scope>
    <source>
        <strain evidence="3">FAR1</strain>
    </source>
</reference>
<proteinExistence type="predicted"/>
<evidence type="ECO:0008006" key="4">
    <source>
        <dbReference type="Google" id="ProtNLM"/>
    </source>
</evidence>
<dbReference type="VEuPathDB" id="VectorBase:AFAF006551"/>
<dbReference type="EnsemblMetazoa" id="AFAF006551-RA">
    <property type="protein sequence ID" value="AFAF006551-PA"/>
    <property type="gene ID" value="AFAF006551"/>
</dbReference>
<keyword evidence="3" id="KW-1185">Reference proteome</keyword>
<sequence>MLLQPGPILSTEQQQQQQPQPLQQQPHQFQQHAPNLLSAQQPSSLTSSSSASSTPPIQDVSRYLETLQEQLKEGWTAHTAKDGRLYYCKKTWFIHTVCTGPTTGLTNHPSRVTGTADAIFSKIREMSSM</sequence>
<protein>
    <recommendedName>
        <fullName evidence="4">WW domain-containing protein</fullName>
    </recommendedName>
</protein>
<dbReference type="EMBL" id="AXCN02000062">
    <property type="status" value="NOT_ANNOTATED_CDS"/>
    <property type="molecule type" value="Genomic_DNA"/>
</dbReference>
<evidence type="ECO:0000313" key="3">
    <source>
        <dbReference type="Proteomes" id="UP000075886"/>
    </source>
</evidence>
<dbReference type="Proteomes" id="UP000075886">
    <property type="component" value="Unassembled WGS sequence"/>
</dbReference>